<proteinExistence type="predicted"/>
<dbReference type="PANTHER" id="PTHR31635:SF196">
    <property type="entry name" value="REVERSE TRANSCRIPTASE DOMAIN-CONTAINING PROTEIN-RELATED"/>
    <property type="match status" value="1"/>
</dbReference>
<comment type="caution">
    <text evidence="1">The sequence shown here is derived from an EMBL/GenBank/DDBJ whole genome shotgun (WGS) entry which is preliminary data.</text>
</comment>
<organism evidence="1 2">
    <name type="scientific">Riccia fluitans</name>
    <dbReference type="NCBI Taxonomy" id="41844"/>
    <lineage>
        <taxon>Eukaryota</taxon>
        <taxon>Viridiplantae</taxon>
        <taxon>Streptophyta</taxon>
        <taxon>Embryophyta</taxon>
        <taxon>Marchantiophyta</taxon>
        <taxon>Marchantiopsida</taxon>
        <taxon>Marchantiidae</taxon>
        <taxon>Marchantiales</taxon>
        <taxon>Ricciaceae</taxon>
        <taxon>Riccia</taxon>
    </lineage>
</organism>
<dbReference type="AlphaFoldDB" id="A0ABD1XWJ2"/>
<dbReference type="Proteomes" id="UP001605036">
    <property type="component" value="Unassembled WGS sequence"/>
</dbReference>
<dbReference type="PANTHER" id="PTHR31635">
    <property type="entry name" value="REVERSE TRANSCRIPTASE DOMAIN-CONTAINING PROTEIN-RELATED"/>
    <property type="match status" value="1"/>
</dbReference>
<accession>A0ABD1XWJ2</accession>
<name>A0ABD1XWJ2_9MARC</name>
<reference evidence="1 2" key="1">
    <citation type="submission" date="2024-09" db="EMBL/GenBank/DDBJ databases">
        <title>Chromosome-scale assembly of Riccia fluitans.</title>
        <authorList>
            <person name="Paukszto L."/>
            <person name="Sawicki J."/>
            <person name="Karawczyk K."/>
            <person name="Piernik-Szablinska J."/>
            <person name="Szczecinska M."/>
            <person name="Mazdziarz M."/>
        </authorList>
    </citation>
    <scope>NUCLEOTIDE SEQUENCE [LARGE SCALE GENOMIC DNA]</scope>
    <source>
        <strain evidence="1">Rf_01</strain>
        <tissue evidence="1">Aerial parts of the thallus</tissue>
    </source>
</reference>
<evidence type="ECO:0008006" key="3">
    <source>
        <dbReference type="Google" id="ProtNLM"/>
    </source>
</evidence>
<gene>
    <name evidence="1" type="ORF">R1flu_025014</name>
</gene>
<evidence type="ECO:0000313" key="1">
    <source>
        <dbReference type="EMBL" id="KAL2613322.1"/>
    </source>
</evidence>
<protein>
    <recommendedName>
        <fullName evidence="3">Reverse transcriptase domain-containing protein</fullName>
    </recommendedName>
</protein>
<sequence>MFFNALKDRKRMVAIDELLDDQGNLLQEEKQKTDWAQAFFVKLLAKPASTGLEDQETDHILSFCRTRVNGIQRERLEADFTNKELLEATMELGKNKAPGPDSLPLEFFLLLWEAVAPSLLRFATTGLQNGKLPPFVTAGDIILLPKEGDQKLLQNKRSITLLNAGYKILAKAIQKRLAPVL</sequence>
<evidence type="ECO:0000313" key="2">
    <source>
        <dbReference type="Proteomes" id="UP001605036"/>
    </source>
</evidence>
<dbReference type="EMBL" id="JBHFFA010000007">
    <property type="protein sequence ID" value="KAL2613322.1"/>
    <property type="molecule type" value="Genomic_DNA"/>
</dbReference>
<keyword evidence="2" id="KW-1185">Reference proteome</keyword>